<sequence length="179" mass="19458">MTSQHHDTLLLDGWVSPAIPSRRIEVVSPVTERIIGSVPEATETDVDRAVAAARRAVDAPGGWASLLPELRAAALERLADSLTTSKPWNPASRASGAAASSGATSPVAWADAPATTTRSRSAGMGRRARHDDEEQIRAFWREWQWRMNGVKPCPSPWTRPGWRRSPAATWRTSSTARPS</sequence>
<accession>A0ABU2VL90</accession>
<name>A0ABU2VL90_9ACTN</name>
<dbReference type="InterPro" id="IPR015590">
    <property type="entry name" value="Aldehyde_DH_dom"/>
</dbReference>
<evidence type="ECO:0000256" key="3">
    <source>
        <dbReference type="SAM" id="MobiDB-lite"/>
    </source>
</evidence>
<dbReference type="SUPFAM" id="SSF53720">
    <property type="entry name" value="ALDH-like"/>
    <property type="match status" value="1"/>
</dbReference>
<evidence type="ECO:0000259" key="4">
    <source>
        <dbReference type="Pfam" id="PF00171"/>
    </source>
</evidence>
<comment type="caution">
    <text evidence="5">The sequence shown here is derived from an EMBL/GenBank/DDBJ whole genome shotgun (WGS) entry which is preliminary data.</text>
</comment>
<feature type="region of interest" description="Disordered" evidence="3">
    <location>
        <begin position="82"/>
        <end position="132"/>
    </location>
</feature>
<dbReference type="PANTHER" id="PTHR42804">
    <property type="entry name" value="ALDEHYDE DEHYDROGENASE"/>
    <property type="match status" value="1"/>
</dbReference>
<keyword evidence="6" id="KW-1185">Reference proteome</keyword>
<feature type="compositionally biased region" description="Polar residues" evidence="3">
    <location>
        <begin position="170"/>
        <end position="179"/>
    </location>
</feature>
<comment type="similarity">
    <text evidence="1">Belongs to the aldehyde dehydrogenase family.</text>
</comment>
<protein>
    <submittedName>
        <fullName evidence="5">Aldehyde dehydrogenase family protein</fullName>
    </submittedName>
</protein>
<organism evidence="5 6">
    <name type="scientific">Streptomyces doebereineriae</name>
    <dbReference type="NCBI Taxonomy" id="3075528"/>
    <lineage>
        <taxon>Bacteria</taxon>
        <taxon>Bacillati</taxon>
        <taxon>Actinomycetota</taxon>
        <taxon>Actinomycetes</taxon>
        <taxon>Kitasatosporales</taxon>
        <taxon>Streptomycetaceae</taxon>
        <taxon>Streptomyces</taxon>
    </lineage>
</organism>
<feature type="region of interest" description="Disordered" evidence="3">
    <location>
        <begin position="151"/>
        <end position="179"/>
    </location>
</feature>
<dbReference type="InterPro" id="IPR016162">
    <property type="entry name" value="Ald_DH_N"/>
</dbReference>
<proteinExistence type="inferred from homology"/>
<evidence type="ECO:0000313" key="6">
    <source>
        <dbReference type="Proteomes" id="UP001183824"/>
    </source>
</evidence>
<evidence type="ECO:0000256" key="2">
    <source>
        <dbReference type="ARBA" id="ARBA00023002"/>
    </source>
</evidence>
<dbReference type="InterPro" id="IPR016161">
    <property type="entry name" value="Ald_DH/histidinol_DH"/>
</dbReference>
<gene>
    <name evidence="5" type="ORF">RNB18_38245</name>
</gene>
<evidence type="ECO:0000256" key="1">
    <source>
        <dbReference type="ARBA" id="ARBA00009986"/>
    </source>
</evidence>
<feature type="compositionally biased region" description="Low complexity" evidence="3">
    <location>
        <begin position="91"/>
        <end position="105"/>
    </location>
</feature>
<dbReference type="PANTHER" id="PTHR42804:SF1">
    <property type="entry name" value="ALDEHYDE DEHYDROGENASE-RELATED"/>
    <property type="match status" value="1"/>
</dbReference>
<keyword evidence="2" id="KW-0560">Oxidoreductase</keyword>
<dbReference type="Proteomes" id="UP001183824">
    <property type="component" value="Unassembled WGS sequence"/>
</dbReference>
<evidence type="ECO:0000313" key="5">
    <source>
        <dbReference type="EMBL" id="MDT0485934.1"/>
    </source>
</evidence>
<dbReference type="Pfam" id="PF00171">
    <property type="entry name" value="Aldedh"/>
    <property type="match status" value="1"/>
</dbReference>
<feature type="domain" description="Aldehyde dehydrogenase" evidence="4">
    <location>
        <begin position="19"/>
        <end position="84"/>
    </location>
</feature>
<dbReference type="Gene3D" id="3.40.605.10">
    <property type="entry name" value="Aldehyde Dehydrogenase, Chain A, domain 1"/>
    <property type="match status" value="1"/>
</dbReference>
<feature type="compositionally biased region" description="Low complexity" evidence="3">
    <location>
        <begin position="116"/>
        <end position="125"/>
    </location>
</feature>
<dbReference type="RefSeq" id="WP_311718696.1">
    <property type="nucleotide sequence ID" value="NZ_JAVREZ010000018.1"/>
</dbReference>
<dbReference type="EMBL" id="JAVREZ010000018">
    <property type="protein sequence ID" value="MDT0485934.1"/>
    <property type="molecule type" value="Genomic_DNA"/>
</dbReference>
<reference evidence="6" key="1">
    <citation type="submission" date="2023-07" db="EMBL/GenBank/DDBJ databases">
        <title>30 novel species of actinomycetes from the DSMZ collection.</title>
        <authorList>
            <person name="Nouioui I."/>
        </authorList>
    </citation>
    <scope>NUCLEOTIDE SEQUENCE [LARGE SCALE GENOMIC DNA]</scope>
    <source>
        <strain evidence="6">DSM 41640</strain>
    </source>
</reference>